<dbReference type="EMBL" id="SUTK01000049">
    <property type="protein sequence ID" value="MBE6502347.1"/>
    <property type="molecule type" value="Genomic_DNA"/>
</dbReference>
<name>A0A8T3VEJ8_9EURY</name>
<dbReference type="RefSeq" id="WP_303739435.1">
    <property type="nucleotide sequence ID" value="NZ_SUTK01000049.1"/>
</dbReference>
<comment type="caution">
    <text evidence="1">The sequence shown here is derived from an EMBL/GenBank/DDBJ whole genome shotgun (WGS) entry which is preliminary data.</text>
</comment>
<accession>A0A8T3VEJ8</accession>
<evidence type="ECO:0000313" key="1">
    <source>
        <dbReference type="EMBL" id="MBE6502347.1"/>
    </source>
</evidence>
<sequence>MARSHKKLRPQDVYFNREKKLNRLINRFMKFVFHRNLNDLDIYDETNRLRLDIKMNFDIQSSELHLQSRRRRFVYYDQLAKFKAVYSIWKTRSYPAFITMVFDLPVHLINSLEWFYKGLKMHYVVDYSIF</sequence>
<reference evidence="1" key="1">
    <citation type="submission" date="2019-04" db="EMBL/GenBank/DDBJ databases">
        <title>Evolution of Biomass-Degrading Anaerobic Consortia Revealed by Metagenomics.</title>
        <authorList>
            <person name="Peng X."/>
        </authorList>
    </citation>
    <scope>NUCLEOTIDE SEQUENCE</scope>
    <source>
        <strain evidence="1">SIG18</strain>
    </source>
</reference>
<dbReference type="AlphaFoldDB" id="A0A8T3VEJ8"/>
<proteinExistence type="predicted"/>
<protein>
    <submittedName>
        <fullName evidence="1">Uncharacterized protein</fullName>
    </submittedName>
</protein>
<evidence type="ECO:0000313" key="2">
    <source>
        <dbReference type="Proteomes" id="UP000783037"/>
    </source>
</evidence>
<gene>
    <name evidence="1" type="ORF">E7Z79_07900</name>
</gene>
<dbReference type="Proteomes" id="UP000783037">
    <property type="component" value="Unassembled WGS sequence"/>
</dbReference>
<organism evidence="1 2">
    <name type="scientific">Methanobrevibacter thaueri</name>
    <dbReference type="NCBI Taxonomy" id="190975"/>
    <lineage>
        <taxon>Archaea</taxon>
        <taxon>Methanobacteriati</taxon>
        <taxon>Methanobacteriota</taxon>
        <taxon>Methanomada group</taxon>
        <taxon>Methanobacteria</taxon>
        <taxon>Methanobacteriales</taxon>
        <taxon>Methanobacteriaceae</taxon>
        <taxon>Methanobrevibacter</taxon>
    </lineage>
</organism>